<reference evidence="1" key="1">
    <citation type="submission" date="2014-11" db="EMBL/GenBank/DDBJ databases">
        <authorList>
            <person name="Amaro Gonzalez C."/>
        </authorList>
    </citation>
    <scope>NUCLEOTIDE SEQUENCE</scope>
</reference>
<dbReference type="AlphaFoldDB" id="A0A0E9XND9"/>
<name>A0A0E9XND9_ANGAN</name>
<proteinExistence type="predicted"/>
<reference evidence="1" key="2">
    <citation type="journal article" date="2015" name="Fish Shellfish Immunol.">
        <title>Early steps in the European eel (Anguilla anguilla)-Vibrio vulnificus interaction in the gills: Role of the RtxA13 toxin.</title>
        <authorList>
            <person name="Callol A."/>
            <person name="Pajuelo D."/>
            <person name="Ebbesson L."/>
            <person name="Teles M."/>
            <person name="MacKenzie S."/>
            <person name="Amaro C."/>
        </authorList>
    </citation>
    <scope>NUCLEOTIDE SEQUENCE</scope>
</reference>
<protein>
    <submittedName>
        <fullName evidence="1">Uncharacterized protein</fullName>
    </submittedName>
</protein>
<evidence type="ECO:0000313" key="1">
    <source>
        <dbReference type="EMBL" id="JAI03346.1"/>
    </source>
</evidence>
<accession>A0A0E9XND9</accession>
<organism evidence="1">
    <name type="scientific">Anguilla anguilla</name>
    <name type="common">European freshwater eel</name>
    <name type="synonym">Muraena anguilla</name>
    <dbReference type="NCBI Taxonomy" id="7936"/>
    <lineage>
        <taxon>Eukaryota</taxon>
        <taxon>Metazoa</taxon>
        <taxon>Chordata</taxon>
        <taxon>Craniata</taxon>
        <taxon>Vertebrata</taxon>
        <taxon>Euteleostomi</taxon>
        <taxon>Actinopterygii</taxon>
        <taxon>Neopterygii</taxon>
        <taxon>Teleostei</taxon>
        <taxon>Anguilliformes</taxon>
        <taxon>Anguillidae</taxon>
        <taxon>Anguilla</taxon>
    </lineage>
</organism>
<sequence length="46" mass="5319">MKEKNFSCFLNSVVGILSTHLRSCSRERIYLFILMYIATVTSVCPF</sequence>
<dbReference type="EMBL" id="GBXM01005232">
    <property type="protein sequence ID" value="JAI03346.1"/>
    <property type="molecule type" value="Transcribed_RNA"/>
</dbReference>